<dbReference type="GO" id="GO:0004190">
    <property type="term" value="F:aspartic-type endopeptidase activity"/>
    <property type="evidence" value="ECO:0007669"/>
    <property type="project" value="UniProtKB-KW"/>
</dbReference>
<dbReference type="InterPro" id="IPR043502">
    <property type="entry name" value="DNA/RNA_pol_sf"/>
</dbReference>
<dbReference type="Proteomes" id="UP000079169">
    <property type="component" value="Unplaced"/>
</dbReference>
<evidence type="ECO:0000313" key="8">
    <source>
        <dbReference type="RefSeq" id="XP_026687108.1"/>
    </source>
</evidence>
<evidence type="ECO:0000256" key="2">
    <source>
        <dbReference type="ARBA" id="ARBA00022750"/>
    </source>
</evidence>
<protein>
    <submittedName>
        <fullName evidence="8">Uncharacterized protein K02A2.6-like</fullName>
    </submittedName>
</protein>
<dbReference type="CDD" id="cd01647">
    <property type="entry name" value="RT_LTR"/>
    <property type="match status" value="1"/>
</dbReference>
<dbReference type="Gene3D" id="3.10.10.10">
    <property type="entry name" value="HIV Type 1 Reverse Transcriptase, subunit A, domain 1"/>
    <property type="match status" value="1"/>
</dbReference>
<evidence type="ECO:0000259" key="5">
    <source>
        <dbReference type="PROSITE" id="PS50158"/>
    </source>
</evidence>
<dbReference type="GO" id="GO:0008270">
    <property type="term" value="F:zinc ion binding"/>
    <property type="evidence" value="ECO:0007669"/>
    <property type="project" value="UniProtKB-KW"/>
</dbReference>
<keyword evidence="4" id="KW-0863">Zinc-finger</keyword>
<keyword evidence="1" id="KW-0645">Protease</keyword>
<dbReference type="GO" id="GO:0071897">
    <property type="term" value="P:DNA biosynthetic process"/>
    <property type="evidence" value="ECO:0007669"/>
    <property type="project" value="UniProtKB-ARBA"/>
</dbReference>
<dbReference type="InterPro" id="IPR000477">
    <property type="entry name" value="RT_dom"/>
</dbReference>
<sequence length="799" mass="89899">MPNSGEKPVGNQTLLGHVAVLANNQDARGWLEQFEAFCTLNAIPNDKKVLLFISYLGPTPYNSIREMCLPATPTDKSYKDLKKLLLDYVSPPPNFFIERYNFRERRQLPNETISEYVKNLKKLSEFCKYADKLEDALRDQLVWGIRDPSIKRKLLADGGELPFPKCVELAVSMETAIIDCSTLSGHNNGQVMENLNFIKGRKNQFKKKPSQSLLTSQSPQSSFNSKPNSVVCYCCGQAGHVRPSCRYRNHHCKKCHKKGHITSNCKPVHYTDIVNEFSDLSVSLNALFSIEPDVQNRFAKPISIKLLLNGIRTEFQVDTGSAITAMNEDYAKGIVNIENLLPTKLQVKVYNSDVITPLGVAKVKVNDLLFLDLYIFDSKSGPPIVGRDWLIKLGILNVRHDGNINIDVTDNNYDCNSLSVSESKCLVTNLLTKYPLVFSDTVGSYQKSVSLKLKPDAIPVFHKPRPLPFALKEKVAMGLDKLVKDGVIFEVDSSDWASPIVPVIKPDGSLRICGDYKVSINKNLVVDKHPIPRISDLISSIKGNIFAKLDLSQAYLQIPLCPESQLLTTISTHRGLFCYKKLPFGIASAPSLFVREMEKIFFGLEGTLVYFDDIFICGKDKSELNHRIEIVLQKLQDNGLTLRKEKCEFFKDSVEFLGFKIDKNGTSVPSSRIEAIRAIKTPCNVTELKSFLGLVTYYTKFIPNMAQLASPLYLLLRKDQPWVWSVSQNKAFTKIIDSIVSSGVLAHYDPQKETIVSTDASDFGIAGVLWQVHDKVQRPVAFCSRTLNFRLSTYFEFER</sequence>
<keyword evidence="4" id="KW-0862">Zinc</keyword>
<dbReference type="GeneID" id="113471857"/>
<dbReference type="RefSeq" id="XP_026687108.1">
    <property type="nucleotide sequence ID" value="XM_026831307.1"/>
</dbReference>
<dbReference type="Gene3D" id="3.30.70.270">
    <property type="match status" value="2"/>
</dbReference>
<keyword evidence="2" id="KW-0064">Aspartyl protease</keyword>
<dbReference type="SUPFAM" id="SSF50630">
    <property type="entry name" value="Acid proteases"/>
    <property type="match status" value="1"/>
</dbReference>
<keyword evidence="7" id="KW-1185">Reference proteome</keyword>
<dbReference type="CDD" id="cd00303">
    <property type="entry name" value="retropepsin_like"/>
    <property type="match status" value="1"/>
</dbReference>
<keyword evidence="3" id="KW-0238">DNA-binding</keyword>
<dbReference type="Pfam" id="PF00078">
    <property type="entry name" value="RVT_1"/>
    <property type="match status" value="1"/>
</dbReference>
<dbReference type="PROSITE" id="PS50158">
    <property type="entry name" value="ZF_CCHC"/>
    <property type="match status" value="1"/>
</dbReference>
<dbReference type="Gene3D" id="2.40.70.10">
    <property type="entry name" value="Acid Proteases"/>
    <property type="match status" value="1"/>
</dbReference>
<dbReference type="InterPro" id="IPR036875">
    <property type="entry name" value="Znf_CCHC_sf"/>
</dbReference>
<gene>
    <name evidence="8" type="primary">LOC113471857</name>
</gene>
<organism evidence="7 8">
    <name type="scientific">Diaphorina citri</name>
    <name type="common">Asian citrus psyllid</name>
    <dbReference type="NCBI Taxonomy" id="121845"/>
    <lineage>
        <taxon>Eukaryota</taxon>
        <taxon>Metazoa</taxon>
        <taxon>Ecdysozoa</taxon>
        <taxon>Arthropoda</taxon>
        <taxon>Hexapoda</taxon>
        <taxon>Insecta</taxon>
        <taxon>Pterygota</taxon>
        <taxon>Neoptera</taxon>
        <taxon>Paraneoptera</taxon>
        <taxon>Hemiptera</taxon>
        <taxon>Sternorrhyncha</taxon>
        <taxon>Psylloidea</taxon>
        <taxon>Psyllidae</taxon>
        <taxon>Diaphorininae</taxon>
        <taxon>Diaphorina</taxon>
    </lineage>
</organism>
<dbReference type="PANTHER" id="PTHR37984">
    <property type="entry name" value="PROTEIN CBG26694"/>
    <property type="match status" value="1"/>
</dbReference>
<keyword evidence="4" id="KW-0479">Metal-binding</keyword>
<reference evidence="8" key="1">
    <citation type="submission" date="2025-08" db="UniProtKB">
        <authorList>
            <consortium name="RefSeq"/>
        </authorList>
    </citation>
    <scope>IDENTIFICATION</scope>
</reference>
<dbReference type="SUPFAM" id="SSF57756">
    <property type="entry name" value="Retrovirus zinc finger-like domains"/>
    <property type="match status" value="1"/>
</dbReference>
<keyword evidence="2" id="KW-0378">Hydrolase</keyword>
<dbReference type="FunFam" id="3.30.70.270:FF:000026">
    <property type="entry name" value="Transposon Ty3-G Gag-Pol polyprotein"/>
    <property type="match status" value="1"/>
</dbReference>
<dbReference type="InterPro" id="IPR041577">
    <property type="entry name" value="RT_RNaseH_2"/>
</dbReference>
<dbReference type="InterPro" id="IPR043128">
    <property type="entry name" value="Rev_trsase/Diguanyl_cyclase"/>
</dbReference>
<evidence type="ECO:0000256" key="4">
    <source>
        <dbReference type="PROSITE-ProRule" id="PRU00047"/>
    </source>
</evidence>
<evidence type="ECO:0000256" key="3">
    <source>
        <dbReference type="ARBA" id="ARBA00023125"/>
    </source>
</evidence>
<dbReference type="GO" id="GO:0003677">
    <property type="term" value="F:DNA binding"/>
    <property type="evidence" value="ECO:0007669"/>
    <property type="project" value="UniProtKB-KW"/>
</dbReference>
<dbReference type="PANTHER" id="PTHR37984:SF13">
    <property type="entry name" value="RIBONUCLEASE H"/>
    <property type="match status" value="1"/>
</dbReference>
<dbReference type="SUPFAM" id="SSF56672">
    <property type="entry name" value="DNA/RNA polymerases"/>
    <property type="match status" value="1"/>
</dbReference>
<evidence type="ECO:0000256" key="1">
    <source>
        <dbReference type="ARBA" id="ARBA00022670"/>
    </source>
</evidence>
<proteinExistence type="predicted"/>
<dbReference type="AlphaFoldDB" id="A0A3Q0JIZ3"/>
<dbReference type="KEGG" id="dci:113471857"/>
<dbReference type="InterPro" id="IPR021109">
    <property type="entry name" value="Peptidase_aspartic_dom_sf"/>
</dbReference>
<dbReference type="PROSITE" id="PS50878">
    <property type="entry name" value="RT_POL"/>
    <property type="match status" value="1"/>
</dbReference>
<evidence type="ECO:0000259" key="6">
    <source>
        <dbReference type="PROSITE" id="PS50878"/>
    </source>
</evidence>
<dbReference type="PaxDb" id="121845-A0A3Q0JIZ3"/>
<dbReference type="Pfam" id="PF17919">
    <property type="entry name" value="RT_RNaseH_2"/>
    <property type="match status" value="1"/>
</dbReference>
<evidence type="ECO:0000313" key="7">
    <source>
        <dbReference type="Proteomes" id="UP000079169"/>
    </source>
</evidence>
<dbReference type="GO" id="GO:0006508">
    <property type="term" value="P:proteolysis"/>
    <property type="evidence" value="ECO:0007669"/>
    <property type="project" value="UniProtKB-KW"/>
</dbReference>
<name>A0A3Q0JIZ3_DIACI</name>
<dbReference type="Gene3D" id="4.10.60.10">
    <property type="entry name" value="Zinc finger, CCHC-type"/>
    <property type="match status" value="1"/>
</dbReference>
<feature type="domain" description="Reverse transcriptase" evidence="6">
    <location>
        <begin position="484"/>
        <end position="661"/>
    </location>
</feature>
<dbReference type="InterPro" id="IPR001878">
    <property type="entry name" value="Znf_CCHC"/>
</dbReference>
<accession>A0A3Q0JIZ3</accession>
<dbReference type="STRING" id="121845.A0A3Q0JIZ3"/>
<dbReference type="InterPro" id="IPR050951">
    <property type="entry name" value="Retrovirus_Pol_polyprotein"/>
</dbReference>
<feature type="domain" description="CCHC-type" evidence="5">
    <location>
        <begin position="232"/>
        <end position="246"/>
    </location>
</feature>